<dbReference type="InterPro" id="IPR015425">
    <property type="entry name" value="FH2_Formin"/>
</dbReference>
<dbReference type="SUPFAM" id="SSF101447">
    <property type="entry name" value="Formin homology 2 domain (FH2 domain)"/>
    <property type="match status" value="1"/>
</dbReference>
<keyword evidence="2" id="KW-1185">Reference proteome</keyword>
<dbReference type="InterPro" id="IPR042201">
    <property type="entry name" value="FH2_Formin_sf"/>
</dbReference>
<dbReference type="Gene3D" id="1.20.58.2220">
    <property type="entry name" value="Formin, FH2 domain"/>
    <property type="match status" value="1"/>
</dbReference>
<proteinExistence type="predicted"/>
<dbReference type="PANTHER" id="PTHR45691:SF6">
    <property type="entry name" value="PROTEIN DIAPHANOUS"/>
    <property type="match status" value="1"/>
</dbReference>
<dbReference type="PROSITE" id="PS51444">
    <property type="entry name" value="FH2"/>
    <property type="match status" value="1"/>
</dbReference>
<dbReference type="PANTHER" id="PTHR45691">
    <property type="entry name" value="PROTEIN DIAPHANOUS"/>
    <property type="match status" value="1"/>
</dbReference>
<protein>
    <submittedName>
        <fullName evidence="3">Protein diaphanous-like</fullName>
    </submittedName>
</protein>
<gene>
    <name evidence="3" type="primary">LOC108561333</name>
</gene>
<feature type="domain" description="FH2" evidence="1">
    <location>
        <begin position="1"/>
        <end position="61"/>
    </location>
</feature>
<name>A0ABM1MJF2_NICVS</name>
<evidence type="ECO:0000313" key="3">
    <source>
        <dbReference type="RefSeq" id="XP_017774702.1"/>
    </source>
</evidence>
<organism evidence="2 3">
    <name type="scientific">Nicrophorus vespilloides</name>
    <name type="common">Boreal carrion beetle</name>
    <dbReference type="NCBI Taxonomy" id="110193"/>
    <lineage>
        <taxon>Eukaryota</taxon>
        <taxon>Metazoa</taxon>
        <taxon>Ecdysozoa</taxon>
        <taxon>Arthropoda</taxon>
        <taxon>Hexapoda</taxon>
        <taxon>Insecta</taxon>
        <taxon>Pterygota</taxon>
        <taxon>Neoptera</taxon>
        <taxon>Endopterygota</taxon>
        <taxon>Coleoptera</taxon>
        <taxon>Polyphaga</taxon>
        <taxon>Staphyliniformia</taxon>
        <taxon>Silphidae</taxon>
        <taxon>Nicrophorinae</taxon>
        <taxon>Nicrophorus</taxon>
    </lineage>
</organism>
<sequence>MTNALMLYIGAATAACEEVKRSKKLAKLLEPILLFGNYMNTGTSKSEAFGFEISFPRNMHI</sequence>
<dbReference type="Pfam" id="PF02181">
    <property type="entry name" value="FH2"/>
    <property type="match status" value="1"/>
</dbReference>
<dbReference type="Proteomes" id="UP000695000">
    <property type="component" value="Unplaced"/>
</dbReference>
<evidence type="ECO:0000259" key="1">
    <source>
        <dbReference type="PROSITE" id="PS51444"/>
    </source>
</evidence>
<evidence type="ECO:0000313" key="2">
    <source>
        <dbReference type="Proteomes" id="UP000695000"/>
    </source>
</evidence>
<dbReference type="InterPro" id="IPR051412">
    <property type="entry name" value="Formin_Homology_Diaphanous_sf"/>
</dbReference>
<dbReference type="RefSeq" id="XP_017774702.1">
    <property type="nucleotide sequence ID" value="XM_017919213.1"/>
</dbReference>
<accession>A0ABM1MJF2</accession>
<reference evidence="3" key="1">
    <citation type="submission" date="2025-08" db="UniProtKB">
        <authorList>
            <consortium name="RefSeq"/>
        </authorList>
    </citation>
    <scope>IDENTIFICATION</scope>
    <source>
        <tissue evidence="3">Whole Larva</tissue>
    </source>
</reference>
<dbReference type="GeneID" id="108561333"/>